<dbReference type="SUPFAM" id="SSF55298">
    <property type="entry name" value="YjgF-like"/>
    <property type="match status" value="1"/>
</dbReference>
<name>A0ABT3QWB4_9HYPH</name>
<organism evidence="1 2">
    <name type="scientific">Roseibium salinum</name>
    <dbReference type="NCBI Taxonomy" id="1604349"/>
    <lineage>
        <taxon>Bacteria</taxon>
        <taxon>Pseudomonadati</taxon>
        <taxon>Pseudomonadota</taxon>
        <taxon>Alphaproteobacteria</taxon>
        <taxon>Hyphomicrobiales</taxon>
        <taxon>Stappiaceae</taxon>
        <taxon>Roseibium</taxon>
    </lineage>
</organism>
<keyword evidence="1" id="KW-0378">Hydrolase</keyword>
<dbReference type="PANTHER" id="PTHR11803">
    <property type="entry name" value="2-IMINOBUTANOATE/2-IMINOPROPANOATE DEAMINASE RIDA"/>
    <property type="match status" value="1"/>
</dbReference>
<gene>
    <name evidence="1" type="ORF">ON753_02195</name>
</gene>
<dbReference type="InterPro" id="IPR006175">
    <property type="entry name" value="YjgF/YER057c/UK114"/>
</dbReference>
<comment type="caution">
    <text evidence="1">The sequence shown here is derived from an EMBL/GenBank/DDBJ whole genome shotgun (WGS) entry which is preliminary data.</text>
</comment>
<protein>
    <submittedName>
        <fullName evidence="1">Rid family hydrolase</fullName>
    </submittedName>
</protein>
<dbReference type="Gene3D" id="3.30.1330.40">
    <property type="entry name" value="RutC-like"/>
    <property type="match status" value="1"/>
</dbReference>
<dbReference type="Pfam" id="PF01042">
    <property type="entry name" value="Ribonuc_L-PSP"/>
    <property type="match status" value="1"/>
</dbReference>
<evidence type="ECO:0000313" key="1">
    <source>
        <dbReference type="EMBL" id="MCX2721218.1"/>
    </source>
</evidence>
<reference evidence="1 2" key="1">
    <citation type="journal article" date="2016" name="Int. J. Syst. Evol. Microbiol.">
        <title>Labrenzia salina sp. nov., isolated from the rhizosphere of the halophyte Arthrocnemum macrostachyum.</title>
        <authorList>
            <person name="Camacho M."/>
            <person name="Redondo-Gomez S."/>
            <person name="Rodriguez-Llorente I."/>
            <person name="Rohde M."/>
            <person name="Sproer C."/>
            <person name="Schumann P."/>
            <person name="Klenk H.P."/>
            <person name="Montero-Calasanz M.D.C."/>
        </authorList>
    </citation>
    <scope>NUCLEOTIDE SEQUENCE [LARGE SCALE GENOMIC DNA]</scope>
    <source>
        <strain evidence="1 2">DSM 29163</strain>
    </source>
</reference>
<evidence type="ECO:0000313" key="2">
    <source>
        <dbReference type="Proteomes" id="UP001300261"/>
    </source>
</evidence>
<keyword evidence="2" id="KW-1185">Reference proteome</keyword>
<dbReference type="Proteomes" id="UP001300261">
    <property type="component" value="Unassembled WGS sequence"/>
</dbReference>
<dbReference type="EMBL" id="JAPEVI010000001">
    <property type="protein sequence ID" value="MCX2721218.1"/>
    <property type="molecule type" value="Genomic_DNA"/>
</dbReference>
<dbReference type="PANTHER" id="PTHR11803:SF39">
    <property type="entry name" value="2-IMINOBUTANOATE_2-IMINOPROPANOATE DEAMINASE"/>
    <property type="match status" value="1"/>
</dbReference>
<sequence length="127" mass="13886">MTRIERFPNSGTFVENGPPYSKAVRAGDLVFVSGQVAVDDGGKPVGGGIVPETRQTIENLRNVLQELGLDLKDVVKTMVWLTDVDDFDLFNSTYVAYFGEALPARACVHADLMGPFRVEIEAIARVL</sequence>
<proteinExistence type="predicted"/>
<dbReference type="GO" id="GO:0016787">
    <property type="term" value="F:hydrolase activity"/>
    <property type="evidence" value="ECO:0007669"/>
    <property type="project" value="UniProtKB-KW"/>
</dbReference>
<dbReference type="CDD" id="cd00448">
    <property type="entry name" value="YjgF_YER057c_UK114_family"/>
    <property type="match status" value="1"/>
</dbReference>
<dbReference type="RefSeq" id="WP_265960912.1">
    <property type="nucleotide sequence ID" value="NZ_JAPEVI010000001.1"/>
</dbReference>
<dbReference type="InterPro" id="IPR035959">
    <property type="entry name" value="RutC-like_sf"/>
</dbReference>
<accession>A0ABT3QWB4</accession>